<dbReference type="GO" id="GO:0033281">
    <property type="term" value="C:TAT protein transport complex"/>
    <property type="evidence" value="ECO:0007669"/>
    <property type="project" value="UniProtKB-UniRule"/>
</dbReference>
<evidence type="ECO:0000256" key="1">
    <source>
        <dbReference type="ARBA" id="ARBA00004167"/>
    </source>
</evidence>
<dbReference type="Pfam" id="PF02416">
    <property type="entry name" value="TatA_B_E"/>
    <property type="match status" value="1"/>
</dbReference>
<sequence>MFDIGALELVMIGVIALLVIGPERLPKVARTAGLWLGRGRRAFMSVKAEIDREIKAEELKEILRKQAEDNPLETIIEETGQLADQLNSPLTGETVRKAGETSGNKAGDSAGTRSGNPAGAASSADGFGDDQVGRARPDQRGTVA</sequence>
<dbReference type="PRINTS" id="PR01506">
    <property type="entry name" value="TATBPROTEIN"/>
</dbReference>
<evidence type="ECO:0000256" key="8">
    <source>
        <dbReference type="ARBA" id="ARBA00023136"/>
    </source>
</evidence>
<dbReference type="PANTHER" id="PTHR33162:SF1">
    <property type="entry name" value="SEC-INDEPENDENT PROTEIN TRANSLOCASE PROTEIN TATA, CHLOROPLASTIC"/>
    <property type="match status" value="1"/>
</dbReference>
<dbReference type="EMBL" id="VWXX01000037">
    <property type="protein sequence ID" value="KAA6183038.1"/>
    <property type="molecule type" value="Genomic_DNA"/>
</dbReference>
<feature type="region of interest" description="Disordered" evidence="10">
    <location>
        <begin position="80"/>
        <end position="144"/>
    </location>
</feature>
<evidence type="ECO:0000256" key="10">
    <source>
        <dbReference type="SAM" id="MobiDB-lite"/>
    </source>
</evidence>
<evidence type="ECO:0000256" key="11">
    <source>
        <dbReference type="SAM" id="Phobius"/>
    </source>
</evidence>
<dbReference type="AlphaFoldDB" id="A0A5M8FDT0"/>
<dbReference type="GO" id="GO:0043953">
    <property type="term" value="P:protein transport by the Tat complex"/>
    <property type="evidence" value="ECO:0007669"/>
    <property type="project" value="UniProtKB-UniRule"/>
</dbReference>
<evidence type="ECO:0000256" key="6">
    <source>
        <dbReference type="ARBA" id="ARBA00022989"/>
    </source>
</evidence>
<evidence type="ECO:0000256" key="7">
    <source>
        <dbReference type="ARBA" id="ARBA00023010"/>
    </source>
</evidence>
<evidence type="ECO:0000256" key="2">
    <source>
        <dbReference type="ARBA" id="ARBA00022448"/>
    </source>
</evidence>
<evidence type="ECO:0000313" key="13">
    <source>
        <dbReference type="Proteomes" id="UP000322981"/>
    </source>
</evidence>
<protein>
    <recommendedName>
        <fullName evidence="9">Sec-independent protein translocase protein TatB</fullName>
    </recommendedName>
</protein>
<keyword evidence="2 9" id="KW-0813">Transport</keyword>
<accession>A0A5M8FDT0</accession>
<comment type="function">
    <text evidence="9">Part of the twin-arginine translocation (Tat) system that transports large folded proteins containing a characteristic twin-arginine motif in their signal peptide across membranes. Together with TatC, TatB is part of a receptor directly interacting with Tat signal peptides. TatB may form an oligomeric binding site that transiently accommodates folded Tat precursor proteins before their translocation.</text>
</comment>
<comment type="subunit">
    <text evidence="9">The Tat system comprises two distinct complexes: a TatABC complex, containing multiple copies of TatA, TatB and TatC subunits, and a separate TatA complex, containing only TatA subunits. Substrates initially bind to the TatABC complex, which probably triggers association of the separate TatA complex to form the active translocon.</text>
</comment>
<keyword evidence="8 9" id="KW-0472">Membrane</keyword>
<keyword evidence="4 9" id="KW-0812">Transmembrane</keyword>
<feature type="compositionally biased region" description="Low complexity" evidence="10">
    <location>
        <begin position="118"/>
        <end position="130"/>
    </location>
</feature>
<dbReference type="GO" id="GO:0008320">
    <property type="term" value="F:protein transmembrane transporter activity"/>
    <property type="evidence" value="ECO:0007669"/>
    <property type="project" value="UniProtKB-UniRule"/>
</dbReference>
<evidence type="ECO:0000256" key="9">
    <source>
        <dbReference type="HAMAP-Rule" id="MF_00237"/>
    </source>
</evidence>
<comment type="subcellular location">
    <subcellularLocation>
        <location evidence="9">Cell membrane</location>
        <topology evidence="9">Single-pass membrane protein</topology>
    </subcellularLocation>
    <subcellularLocation>
        <location evidence="1">Membrane</location>
        <topology evidence="1">Single-pass membrane protein</topology>
    </subcellularLocation>
</comment>
<dbReference type="InterPro" id="IPR018448">
    <property type="entry name" value="TatB"/>
</dbReference>
<dbReference type="PANTHER" id="PTHR33162">
    <property type="entry name" value="SEC-INDEPENDENT PROTEIN TRANSLOCASE PROTEIN TATA, CHLOROPLASTIC"/>
    <property type="match status" value="1"/>
</dbReference>
<keyword evidence="7 9" id="KW-0811">Translocation</keyword>
<dbReference type="HAMAP" id="MF_00237">
    <property type="entry name" value="TatB"/>
    <property type="match status" value="1"/>
</dbReference>
<keyword evidence="3 9" id="KW-1003">Cell membrane</keyword>
<dbReference type="Proteomes" id="UP000322981">
    <property type="component" value="Unassembled WGS sequence"/>
</dbReference>
<dbReference type="OrthoDB" id="9816005at2"/>
<evidence type="ECO:0000313" key="12">
    <source>
        <dbReference type="EMBL" id="KAA6183038.1"/>
    </source>
</evidence>
<keyword evidence="5 9" id="KW-0653">Protein transport</keyword>
<dbReference type="RefSeq" id="WP_150094522.1">
    <property type="nucleotide sequence ID" value="NZ_JBFUOH010000082.1"/>
</dbReference>
<dbReference type="Gene3D" id="1.20.5.3310">
    <property type="match status" value="1"/>
</dbReference>
<feature type="compositionally biased region" description="Polar residues" evidence="10">
    <location>
        <begin position="82"/>
        <end position="91"/>
    </location>
</feature>
<dbReference type="InterPro" id="IPR003369">
    <property type="entry name" value="TatA/B/E"/>
</dbReference>
<evidence type="ECO:0000256" key="3">
    <source>
        <dbReference type="ARBA" id="ARBA00022475"/>
    </source>
</evidence>
<comment type="caution">
    <text evidence="12">The sequence shown here is derived from an EMBL/GenBank/DDBJ whole genome shotgun (WGS) entry which is preliminary data.</text>
</comment>
<keyword evidence="13" id="KW-1185">Reference proteome</keyword>
<dbReference type="NCBIfam" id="TIGR01410">
    <property type="entry name" value="tatB"/>
    <property type="match status" value="1"/>
</dbReference>
<comment type="similarity">
    <text evidence="9">Belongs to the TatB family.</text>
</comment>
<organism evidence="12 13">
    <name type="scientific">Thiohalocapsa marina</name>
    <dbReference type="NCBI Taxonomy" id="424902"/>
    <lineage>
        <taxon>Bacteria</taxon>
        <taxon>Pseudomonadati</taxon>
        <taxon>Pseudomonadota</taxon>
        <taxon>Gammaproteobacteria</taxon>
        <taxon>Chromatiales</taxon>
        <taxon>Chromatiaceae</taxon>
        <taxon>Thiohalocapsa</taxon>
    </lineage>
</organism>
<feature type="compositionally biased region" description="Basic and acidic residues" evidence="10">
    <location>
        <begin position="131"/>
        <end position="144"/>
    </location>
</feature>
<evidence type="ECO:0000256" key="4">
    <source>
        <dbReference type="ARBA" id="ARBA00022692"/>
    </source>
</evidence>
<proteinExistence type="inferred from homology"/>
<keyword evidence="6 9" id="KW-1133">Transmembrane helix</keyword>
<feature type="transmembrane region" description="Helical" evidence="11">
    <location>
        <begin position="6"/>
        <end position="22"/>
    </location>
</feature>
<name>A0A5M8FDT0_9GAMM</name>
<evidence type="ECO:0000256" key="5">
    <source>
        <dbReference type="ARBA" id="ARBA00022927"/>
    </source>
</evidence>
<gene>
    <name evidence="9 12" type="primary">tatB</name>
    <name evidence="12" type="ORF">F2Q65_16565</name>
</gene>
<reference evidence="12 13" key="1">
    <citation type="submission" date="2019-09" db="EMBL/GenBank/DDBJ databases">
        <title>Whole-genome sequence of the purple sulfur bacterium Thiohalocapsa marina DSM 19078.</title>
        <authorList>
            <person name="Kyndt J.A."/>
            <person name="Meyer T.E."/>
        </authorList>
    </citation>
    <scope>NUCLEOTIDE SEQUENCE [LARGE SCALE GENOMIC DNA]</scope>
    <source>
        <strain evidence="12 13">DSM 19078</strain>
    </source>
</reference>